<proteinExistence type="predicted"/>
<sequence length="40" mass="4514">MDQRCKPHLQCSAKTLQILIQNESMSSSSFSIWLTANNTT</sequence>
<reference evidence="1" key="1">
    <citation type="submission" date="2022-10" db="EMBL/GenBank/DDBJ databases">
        <authorList>
            <person name="Hyden B.L."/>
            <person name="Feng K."/>
            <person name="Yates T."/>
            <person name="Jawdy S."/>
            <person name="Smart L.B."/>
            <person name="Muchero W."/>
        </authorList>
    </citation>
    <scope>NUCLEOTIDE SEQUENCE</scope>
    <source>
        <tissue evidence="1">Shoot tip</tissue>
    </source>
</reference>
<organism evidence="1 2">
    <name type="scientific">Salix suchowensis</name>
    <dbReference type="NCBI Taxonomy" id="1278906"/>
    <lineage>
        <taxon>Eukaryota</taxon>
        <taxon>Viridiplantae</taxon>
        <taxon>Streptophyta</taxon>
        <taxon>Embryophyta</taxon>
        <taxon>Tracheophyta</taxon>
        <taxon>Spermatophyta</taxon>
        <taxon>Magnoliopsida</taxon>
        <taxon>eudicotyledons</taxon>
        <taxon>Gunneridae</taxon>
        <taxon>Pentapetalae</taxon>
        <taxon>rosids</taxon>
        <taxon>fabids</taxon>
        <taxon>Malpighiales</taxon>
        <taxon>Salicaceae</taxon>
        <taxon>Saliceae</taxon>
        <taxon>Salix</taxon>
    </lineage>
</organism>
<evidence type="ECO:0000313" key="2">
    <source>
        <dbReference type="Proteomes" id="UP001141253"/>
    </source>
</evidence>
<comment type="caution">
    <text evidence="1">The sequence shown here is derived from an EMBL/GenBank/DDBJ whole genome shotgun (WGS) entry which is preliminary data.</text>
</comment>
<dbReference type="EMBL" id="JAPFFI010000009">
    <property type="protein sequence ID" value="KAJ6380997.1"/>
    <property type="molecule type" value="Genomic_DNA"/>
</dbReference>
<name>A0ABQ9BBR3_9ROSI</name>
<accession>A0ABQ9BBR3</accession>
<protein>
    <submittedName>
        <fullName evidence="1">Uncharacterized protein</fullName>
    </submittedName>
</protein>
<keyword evidence="2" id="KW-1185">Reference proteome</keyword>
<evidence type="ECO:0000313" key="1">
    <source>
        <dbReference type="EMBL" id="KAJ6380997.1"/>
    </source>
</evidence>
<feature type="non-terminal residue" evidence="1">
    <location>
        <position position="40"/>
    </location>
</feature>
<dbReference type="Proteomes" id="UP001141253">
    <property type="component" value="Chromosome 6"/>
</dbReference>
<gene>
    <name evidence="1" type="ORF">OIU77_029821</name>
</gene>
<reference evidence="1" key="2">
    <citation type="journal article" date="2023" name="Int. J. Mol. Sci.">
        <title>De Novo Assembly and Annotation of 11 Diverse Shrub Willow (Salix) Genomes Reveals Novel Gene Organization in Sex-Linked Regions.</title>
        <authorList>
            <person name="Hyden B."/>
            <person name="Feng K."/>
            <person name="Yates T.B."/>
            <person name="Jawdy S."/>
            <person name="Cereghino C."/>
            <person name="Smart L.B."/>
            <person name="Muchero W."/>
        </authorList>
    </citation>
    <scope>NUCLEOTIDE SEQUENCE</scope>
    <source>
        <tissue evidence="1">Shoot tip</tissue>
    </source>
</reference>